<feature type="transmembrane region" description="Helical" evidence="2">
    <location>
        <begin position="63"/>
        <end position="85"/>
    </location>
</feature>
<sequence length="175" mass="19101">MKPPHAAHAASSNTATHAGDGQGSAMNHYPRFAAMIVVSFVVMFGLMYVMVDRFAHVLSNLNQVYMAALMAGAMVLIELAFMGAMYPNAKLNGLFLAVALIIVGVSWFGVRYQWGIGDTQFLRSMIPHHAGAILMCEEATIASSEIRALCGEIQRSQRAEILQMEALLAAERQRQ</sequence>
<dbReference type="AlphaFoldDB" id="A0A4R6YLV9"/>
<keyword evidence="2" id="KW-0472">Membrane</keyword>
<evidence type="ECO:0000259" key="3">
    <source>
        <dbReference type="Pfam" id="PF03713"/>
    </source>
</evidence>
<dbReference type="Proteomes" id="UP000295293">
    <property type="component" value="Unassembled WGS sequence"/>
</dbReference>
<dbReference type="Pfam" id="PF03713">
    <property type="entry name" value="DUF305"/>
    <property type="match status" value="1"/>
</dbReference>
<accession>A0A4R6YLV9</accession>
<organism evidence="4 5">
    <name type="scientific">Tahibacter aquaticus</name>
    <dbReference type="NCBI Taxonomy" id="520092"/>
    <lineage>
        <taxon>Bacteria</taxon>
        <taxon>Pseudomonadati</taxon>
        <taxon>Pseudomonadota</taxon>
        <taxon>Gammaproteobacteria</taxon>
        <taxon>Lysobacterales</taxon>
        <taxon>Rhodanobacteraceae</taxon>
        <taxon>Tahibacter</taxon>
    </lineage>
</organism>
<dbReference type="RefSeq" id="WP_208113720.1">
    <property type="nucleotide sequence ID" value="NZ_SNZH01000021.1"/>
</dbReference>
<keyword evidence="2" id="KW-0812">Transmembrane</keyword>
<feature type="transmembrane region" description="Helical" evidence="2">
    <location>
        <begin position="32"/>
        <end position="51"/>
    </location>
</feature>
<dbReference type="EMBL" id="SNZH01000021">
    <property type="protein sequence ID" value="TDR38333.1"/>
    <property type="molecule type" value="Genomic_DNA"/>
</dbReference>
<keyword evidence="5" id="KW-1185">Reference proteome</keyword>
<keyword evidence="2" id="KW-1133">Transmembrane helix</keyword>
<feature type="region of interest" description="Disordered" evidence="1">
    <location>
        <begin position="1"/>
        <end position="22"/>
    </location>
</feature>
<feature type="transmembrane region" description="Helical" evidence="2">
    <location>
        <begin position="91"/>
        <end position="110"/>
    </location>
</feature>
<dbReference type="InterPro" id="IPR012347">
    <property type="entry name" value="Ferritin-like"/>
</dbReference>
<evidence type="ECO:0000256" key="2">
    <source>
        <dbReference type="SAM" id="Phobius"/>
    </source>
</evidence>
<feature type="domain" description="DUF305" evidence="3">
    <location>
        <begin position="118"/>
        <end position="173"/>
    </location>
</feature>
<evidence type="ECO:0000256" key="1">
    <source>
        <dbReference type="SAM" id="MobiDB-lite"/>
    </source>
</evidence>
<protein>
    <recommendedName>
        <fullName evidence="3">DUF305 domain-containing protein</fullName>
    </recommendedName>
</protein>
<gene>
    <name evidence="4" type="ORF">DFR29_1215</name>
</gene>
<reference evidence="4 5" key="1">
    <citation type="submission" date="2019-03" db="EMBL/GenBank/DDBJ databases">
        <title>Genomic Encyclopedia of Type Strains, Phase IV (KMG-IV): sequencing the most valuable type-strain genomes for metagenomic binning, comparative biology and taxonomic classification.</title>
        <authorList>
            <person name="Goeker M."/>
        </authorList>
    </citation>
    <scope>NUCLEOTIDE SEQUENCE [LARGE SCALE GENOMIC DNA]</scope>
    <source>
        <strain evidence="4 5">DSM 21667</strain>
    </source>
</reference>
<name>A0A4R6YLV9_9GAMM</name>
<dbReference type="Gene3D" id="1.20.1260.10">
    <property type="match status" value="1"/>
</dbReference>
<evidence type="ECO:0000313" key="4">
    <source>
        <dbReference type="EMBL" id="TDR38333.1"/>
    </source>
</evidence>
<dbReference type="InterPro" id="IPR005183">
    <property type="entry name" value="DUF305_CopM-like"/>
</dbReference>
<proteinExistence type="predicted"/>
<evidence type="ECO:0000313" key="5">
    <source>
        <dbReference type="Proteomes" id="UP000295293"/>
    </source>
</evidence>
<comment type="caution">
    <text evidence="4">The sequence shown here is derived from an EMBL/GenBank/DDBJ whole genome shotgun (WGS) entry which is preliminary data.</text>
</comment>
<feature type="compositionally biased region" description="Low complexity" evidence="1">
    <location>
        <begin position="1"/>
        <end position="18"/>
    </location>
</feature>